<evidence type="ECO:0000313" key="2">
    <source>
        <dbReference type="Proteomes" id="UP000005510"/>
    </source>
</evidence>
<dbReference type="HOGENOM" id="CLU_1308076_0_0_10"/>
<dbReference type="GeneID" id="93406776"/>
<dbReference type="RefSeq" id="WP_008152023.1">
    <property type="nucleotide sequence ID" value="NZ_CP102285.1"/>
</dbReference>
<reference evidence="1 2" key="2">
    <citation type="submission" date="2008-10" db="EMBL/GenBank/DDBJ databases">
        <authorList>
            <person name="Fulton L."/>
            <person name="Clifton S."/>
            <person name="Fulton B."/>
            <person name="Xu J."/>
            <person name="Minx P."/>
            <person name="Pepin K.H."/>
            <person name="Johnson M."/>
            <person name="Bhonagiri V."/>
            <person name="Nash W.E."/>
            <person name="Mardis E.R."/>
            <person name="Wilson R.K."/>
        </authorList>
    </citation>
    <scope>NUCLEOTIDE SEQUENCE [LARGE SCALE GENOMIC DNA]</scope>
    <source>
        <strain evidence="1 2">DSM 18315</strain>
    </source>
</reference>
<reference evidence="1 2" key="1">
    <citation type="submission" date="2008-10" db="EMBL/GenBank/DDBJ databases">
        <title>Draft genome sequence of Parabacteroides johnsonii (DSM 18315).</title>
        <authorList>
            <person name="Sudarsanam P."/>
            <person name="Ley R."/>
            <person name="Guruge J."/>
            <person name="Turnbaugh P.J."/>
            <person name="Mahowald M."/>
            <person name="Liep D."/>
            <person name="Gordon J."/>
        </authorList>
    </citation>
    <scope>NUCLEOTIDE SEQUENCE [LARGE SCALE GENOMIC DNA]</scope>
    <source>
        <strain evidence="1 2">DSM 18315</strain>
    </source>
</reference>
<accession>B7BF26</accession>
<dbReference type="Proteomes" id="UP000005510">
    <property type="component" value="Unassembled WGS sequence"/>
</dbReference>
<protein>
    <submittedName>
        <fullName evidence="1">Uncharacterized protein</fullName>
    </submittedName>
</protein>
<comment type="caution">
    <text evidence="1">The sequence shown here is derived from an EMBL/GenBank/DDBJ whole genome shotgun (WGS) entry which is preliminary data.</text>
</comment>
<proteinExistence type="predicted"/>
<gene>
    <name evidence="1" type="ORF">PRABACTJOHN_03655</name>
</gene>
<evidence type="ECO:0000313" key="1">
    <source>
        <dbReference type="EMBL" id="EEC94988.1"/>
    </source>
</evidence>
<dbReference type="EMBL" id="ABYH01000378">
    <property type="protein sequence ID" value="EEC94988.1"/>
    <property type="molecule type" value="Genomic_DNA"/>
</dbReference>
<sequence length="208" mass="24730">METTIHPAETYLRNTDNPPYLYVRIEGKRRKLFINRDMNVIGIIAPRKRRQGYYFSNWTAIEKIYYPTTEKEETDINRKLVLKYQRLAKLATHTNDWLRKIASADPEKFLYENRMTTGTRIDGQCIRLSTIEKYCGSMNMRLFREALKQRKKFSTGRFDFCGYDGTLWCEPRENGDMAAGFSKEYRGCLNGYYYLLINDEYMIGYDID</sequence>
<name>B7BF26_9BACT</name>
<organism evidence="1 2">
    <name type="scientific">Parabacteroides johnsonii DSM 18315</name>
    <dbReference type="NCBI Taxonomy" id="537006"/>
    <lineage>
        <taxon>Bacteria</taxon>
        <taxon>Pseudomonadati</taxon>
        <taxon>Bacteroidota</taxon>
        <taxon>Bacteroidia</taxon>
        <taxon>Bacteroidales</taxon>
        <taxon>Tannerellaceae</taxon>
        <taxon>Parabacteroides</taxon>
    </lineage>
</organism>
<dbReference type="STRING" id="537006.PRABACTJOHN_03655"/>
<dbReference type="AlphaFoldDB" id="B7BF26"/>